<keyword evidence="1" id="KW-0472">Membrane</keyword>
<organism evidence="2 3">
    <name type="scientific">Phytophthora fragariaefolia</name>
    <dbReference type="NCBI Taxonomy" id="1490495"/>
    <lineage>
        <taxon>Eukaryota</taxon>
        <taxon>Sar</taxon>
        <taxon>Stramenopiles</taxon>
        <taxon>Oomycota</taxon>
        <taxon>Peronosporomycetes</taxon>
        <taxon>Peronosporales</taxon>
        <taxon>Peronosporaceae</taxon>
        <taxon>Phytophthora</taxon>
    </lineage>
</organism>
<sequence>MLATPQLKKPFHFETLDQNTTTQSSKQPVPKMTDLEEVKPYMIAVEEPETNQAGEITTGKWEVGFCECCAHCVPNCLMTTCCPCVTLAQISARLDMMTFKWALLLSVLLLLIPSVGSIGFIIWIWMARKEVRERFQIPGGCSGDCMASCCCGCCTMAQIATHVKSYKPGSCAFGPQDTLGPYQRA</sequence>
<accession>A0A9W6THV6</accession>
<dbReference type="NCBIfam" id="TIGR01571">
    <property type="entry name" value="A_thal_Cys_rich"/>
    <property type="match status" value="1"/>
</dbReference>
<dbReference type="PANTHER" id="PTHR15907">
    <property type="entry name" value="DUF614 FAMILY PROTEIN-RELATED"/>
    <property type="match status" value="1"/>
</dbReference>
<evidence type="ECO:0000313" key="2">
    <source>
        <dbReference type="EMBL" id="GMF15470.1"/>
    </source>
</evidence>
<protein>
    <submittedName>
        <fullName evidence="2">Unnamed protein product</fullName>
    </submittedName>
</protein>
<keyword evidence="1" id="KW-1133">Transmembrane helix</keyword>
<comment type="caution">
    <text evidence="2">The sequence shown here is derived from an EMBL/GenBank/DDBJ whole genome shotgun (WGS) entry which is preliminary data.</text>
</comment>
<gene>
    <name evidence="2" type="ORF">Pfra01_000043800</name>
</gene>
<keyword evidence="3" id="KW-1185">Reference proteome</keyword>
<name>A0A9W6THV6_9STRA</name>
<keyword evidence="1" id="KW-0812">Transmembrane</keyword>
<dbReference type="EMBL" id="BSXT01000035">
    <property type="protein sequence ID" value="GMF15470.1"/>
    <property type="molecule type" value="Genomic_DNA"/>
</dbReference>
<feature type="transmembrane region" description="Helical" evidence="1">
    <location>
        <begin position="101"/>
        <end position="126"/>
    </location>
</feature>
<reference evidence="2" key="1">
    <citation type="submission" date="2023-04" db="EMBL/GenBank/DDBJ databases">
        <title>Phytophthora fragariaefolia NBRC 109709.</title>
        <authorList>
            <person name="Ichikawa N."/>
            <person name="Sato H."/>
            <person name="Tonouchi N."/>
        </authorList>
    </citation>
    <scope>NUCLEOTIDE SEQUENCE</scope>
    <source>
        <strain evidence="2">NBRC 109709</strain>
    </source>
</reference>
<evidence type="ECO:0000256" key="1">
    <source>
        <dbReference type="SAM" id="Phobius"/>
    </source>
</evidence>
<dbReference type="InterPro" id="IPR006461">
    <property type="entry name" value="PLAC_motif_containing"/>
</dbReference>
<dbReference type="AlphaFoldDB" id="A0A9W6THV6"/>
<evidence type="ECO:0000313" key="3">
    <source>
        <dbReference type="Proteomes" id="UP001165121"/>
    </source>
</evidence>
<dbReference type="Pfam" id="PF04749">
    <property type="entry name" value="PLAC8"/>
    <property type="match status" value="1"/>
</dbReference>
<proteinExistence type="predicted"/>
<dbReference type="Proteomes" id="UP001165121">
    <property type="component" value="Unassembled WGS sequence"/>
</dbReference>
<dbReference type="OrthoDB" id="115782at2759"/>